<organism evidence="1 2">
    <name type="scientific">Paenibacillus mesotrionivorans</name>
    <dbReference type="NCBI Taxonomy" id="3160968"/>
    <lineage>
        <taxon>Bacteria</taxon>
        <taxon>Bacillati</taxon>
        <taxon>Bacillota</taxon>
        <taxon>Bacilli</taxon>
        <taxon>Bacillales</taxon>
        <taxon>Paenibacillaceae</taxon>
        <taxon>Paenibacillus</taxon>
    </lineage>
</organism>
<evidence type="ECO:0000313" key="1">
    <source>
        <dbReference type="EMBL" id="MFM9329589.1"/>
    </source>
</evidence>
<gene>
    <name evidence="1" type="ORF">ACI1P1_14945</name>
</gene>
<dbReference type="EMBL" id="JBJURJ010000009">
    <property type="protein sequence ID" value="MFM9329589.1"/>
    <property type="molecule type" value="Genomic_DNA"/>
</dbReference>
<reference evidence="1" key="1">
    <citation type="submission" date="2024-12" db="EMBL/GenBank/DDBJ databases">
        <authorList>
            <person name="Wu N."/>
        </authorList>
    </citation>
    <scope>NUCLEOTIDE SEQUENCE</scope>
    <source>
        <strain evidence="1">P15</strain>
    </source>
</reference>
<accession>A0ACC7NZY2</accession>
<comment type="caution">
    <text evidence="1">The sequence shown here is derived from an EMBL/GenBank/DDBJ whole genome shotgun (WGS) entry which is preliminary data.</text>
</comment>
<evidence type="ECO:0000313" key="2">
    <source>
        <dbReference type="Proteomes" id="UP001631969"/>
    </source>
</evidence>
<proteinExistence type="predicted"/>
<dbReference type="Proteomes" id="UP001631969">
    <property type="component" value="Unassembled WGS sequence"/>
</dbReference>
<keyword evidence="2" id="KW-1185">Reference proteome</keyword>
<name>A0ACC7NZY2_9BACL</name>
<protein>
    <submittedName>
        <fullName evidence="1">Uncharacterized protein</fullName>
    </submittedName>
</protein>
<sequence>MKKYIRIVLLLLVVGALYYAQVNGYIDIRFDEETGTGETVTLHFPADRYPETALHIKEAIAAGESPTCTLDRKGADENRKESLKGIPTKTGYDRDEWPMAMCAEGGAGADIKYIDPSDNRGAGSWVSNQLEQYPDGTRVQFVVP</sequence>